<organism evidence="2 3">
    <name type="scientific">Collybiopsis luxurians FD-317 M1</name>
    <dbReference type="NCBI Taxonomy" id="944289"/>
    <lineage>
        <taxon>Eukaryota</taxon>
        <taxon>Fungi</taxon>
        <taxon>Dikarya</taxon>
        <taxon>Basidiomycota</taxon>
        <taxon>Agaricomycotina</taxon>
        <taxon>Agaricomycetes</taxon>
        <taxon>Agaricomycetidae</taxon>
        <taxon>Agaricales</taxon>
        <taxon>Marasmiineae</taxon>
        <taxon>Omphalotaceae</taxon>
        <taxon>Collybiopsis</taxon>
        <taxon>Collybiopsis luxurians</taxon>
    </lineage>
</organism>
<dbReference type="Gene3D" id="1.10.340.70">
    <property type="match status" value="1"/>
</dbReference>
<proteinExistence type="predicted"/>
<dbReference type="EMBL" id="KN834878">
    <property type="protein sequence ID" value="KIK50943.1"/>
    <property type="molecule type" value="Genomic_DNA"/>
</dbReference>
<dbReference type="InterPro" id="IPR041588">
    <property type="entry name" value="Integrase_H2C2"/>
</dbReference>
<name>A0A0D0C862_9AGAR</name>
<dbReference type="AlphaFoldDB" id="A0A0D0C862"/>
<protein>
    <recommendedName>
        <fullName evidence="1">Integrase zinc-binding domain-containing protein</fullName>
    </recommendedName>
</protein>
<dbReference type="HOGENOM" id="CLU_164186_0_0_1"/>
<dbReference type="OrthoDB" id="3249394at2759"/>
<gene>
    <name evidence="2" type="ORF">GYMLUDRAFT_65088</name>
</gene>
<evidence type="ECO:0000313" key="2">
    <source>
        <dbReference type="EMBL" id="KIK50943.1"/>
    </source>
</evidence>
<dbReference type="Pfam" id="PF17921">
    <property type="entry name" value="Integrase_H2C2"/>
    <property type="match status" value="1"/>
</dbReference>
<reference evidence="2 3" key="1">
    <citation type="submission" date="2014-04" db="EMBL/GenBank/DDBJ databases">
        <title>Evolutionary Origins and Diversification of the Mycorrhizal Mutualists.</title>
        <authorList>
            <consortium name="DOE Joint Genome Institute"/>
            <consortium name="Mycorrhizal Genomics Consortium"/>
            <person name="Kohler A."/>
            <person name="Kuo A."/>
            <person name="Nagy L.G."/>
            <person name="Floudas D."/>
            <person name="Copeland A."/>
            <person name="Barry K.W."/>
            <person name="Cichocki N."/>
            <person name="Veneault-Fourrey C."/>
            <person name="LaButti K."/>
            <person name="Lindquist E.A."/>
            <person name="Lipzen A."/>
            <person name="Lundell T."/>
            <person name="Morin E."/>
            <person name="Murat C."/>
            <person name="Riley R."/>
            <person name="Ohm R."/>
            <person name="Sun H."/>
            <person name="Tunlid A."/>
            <person name="Henrissat B."/>
            <person name="Grigoriev I.V."/>
            <person name="Hibbett D.S."/>
            <person name="Martin F."/>
        </authorList>
    </citation>
    <scope>NUCLEOTIDE SEQUENCE [LARGE SCALE GENOMIC DNA]</scope>
    <source>
        <strain evidence="2 3">FD-317 M1</strain>
    </source>
</reference>
<feature type="domain" description="Integrase zinc-binding" evidence="1">
    <location>
        <begin position="78"/>
        <end position="123"/>
    </location>
</feature>
<sequence length="123" mass="14111">MPRVSTDTSLLAALAASQSKLDLEVLLKDQYQNDPLFRKVIEQPKHFCNFEVSNGLVYLQMQDRKVLCIPTLTVNGHNIKEIIIDEAHSILAHLGTRKTINYLCDHIWWKDLVSDVHTYCESC</sequence>
<accession>A0A0D0C862</accession>
<dbReference type="Proteomes" id="UP000053593">
    <property type="component" value="Unassembled WGS sequence"/>
</dbReference>
<evidence type="ECO:0000313" key="3">
    <source>
        <dbReference type="Proteomes" id="UP000053593"/>
    </source>
</evidence>
<evidence type="ECO:0000259" key="1">
    <source>
        <dbReference type="Pfam" id="PF17921"/>
    </source>
</evidence>
<keyword evidence="3" id="KW-1185">Reference proteome</keyword>